<dbReference type="EMBL" id="JACIJB010000012">
    <property type="protein sequence ID" value="MBB5661590.1"/>
    <property type="molecule type" value="Genomic_DNA"/>
</dbReference>
<name>A0A7W9A5I4_9CAUL</name>
<dbReference type="SUPFAM" id="SSF52833">
    <property type="entry name" value="Thioredoxin-like"/>
    <property type="match status" value="1"/>
</dbReference>
<comment type="caution">
    <text evidence="2">The sequence shown here is derived from an EMBL/GenBank/DDBJ whole genome shotgun (WGS) entry which is preliminary data.</text>
</comment>
<feature type="domain" description="DSBA-like thioredoxin" evidence="1">
    <location>
        <begin position="6"/>
        <end position="225"/>
    </location>
</feature>
<dbReference type="Pfam" id="PF01323">
    <property type="entry name" value="DSBA"/>
    <property type="match status" value="1"/>
</dbReference>
<dbReference type="InterPro" id="IPR001853">
    <property type="entry name" value="DSBA-like_thioredoxin_dom"/>
</dbReference>
<evidence type="ECO:0000313" key="3">
    <source>
        <dbReference type="Proteomes" id="UP000548978"/>
    </source>
</evidence>
<dbReference type="Gene3D" id="3.40.30.10">
    <property type="entry name" value="Glutaredoxin"/>
    <property type="match status" value="1"/>
</dbReference>
<organism evidence="2 3">
    <name type="scientific">Brevundimonas halotolerans</name>
    <dbReference type="NCBI Taxonomy" id="69670"/>
    <lineage>
        <taxon>Bacteria</taxon>
        <taxon>Pseudomonadati</taxon>
        <taxon>Pseudomonadota</taxon>
        <taxon>Alphaproteobacteria</taxon>
        <taxon>Caulobacterales</taxon>
        <taxon>Caulobacteraceae</taxon>
        <taxon>Brevundimonas</taxon>
    </lineage>
</organism>
<sequence length="233" mass="25065">MPKPLQIEFVSDVVCPWCVVGLGGLETALGALAAEGITAEIRFQPFELNPDMAPEGENITEHIGRKYGATPEQSAKNRTMIRDRAAEAWPDDGKGFEMRMGPDSRIWNTFDAHRLLHWAGTIGLAEQRALKEALFRAHFTDTLPLSVAEVLADAAEAAGLVPGSSPRMTRAEAEAVLADGRYAAEVRDAEALWRSRGITGVPAVVVEGKYLISGGQPAAVFEEALRKIAGEGT</sequence>
<protein>
    <submittedName>
        <fullName evidence="2">Putative DsbA family dithiol-disulfide isomerase</fullName>
    </submittedName>
</protein>
<dbReference type="GO" id="GO:0016491">
    <property type="term" value="F:oxidoreductase activity"/>
    <property type="evidence" value="ECO:0007669"/>
    <property type="project" value="InterPro"/>
</dbReference>
<evidence type="ECO:0000259" key="1">
    <source>
        <dbReference type="Pfam" id="PF01323"/>
    </source>
</evidence>
<dbReference type="RefSeq" id="WP_123285968.1">
    <property type="nucleotide sequence ID" value="NZ_JACIJB010000012.1"/>
</dbReference>
<gene>
    <name evidence="2" type="ORF">FHS65_002353</name>
</gene>
<dbReference type="Proteomes" id="UP000548978">
    <property type="component" value="Unassembled WGS sequence"/>
</dbReference>
<dbReference type="InterPro" id="IPR036249">
    <property type="entry name" value="Thioredoxin-like_sf"/>
</dbReference>
<accession>A0A7W9A5I4</accession>
<proteinExistence type="predicted"/>
<dbReference type="GO" id="GO:0016853">
    <property type="term" value="F:isomerase activity"/>
    <property type="evidence" value="ECO:0007669"/>
    <property type="project" value="UniProtKB-KW"/>
</dbReference>
<evidence type="ECO:0000313" key="2">
    <source>
        <dbReference type="EMBL" id="MBB5661590.1"/>
    </source>
</evidence>
<dbReference type="OrthoDB" id="9799122at2"/>
<dbReference type="CDD" id="cd03024">
    <property type="entry name" value="DsbA_FrnE"/>
    <property type="match status" value="1"/>
</dbReference>
<reference evidence="2 3" key="1">
    <citation type="submission" date="2020-08" db="EMBL/GenBank/DDBJ databases">
        <title>Genomic Encyclopedia of Type Strains, Phase IV (KMG-IV): sequencing the most valuable type-strain genomes for metagenomic binning, comparative biology and taxonomic classification.</title>
        <authorList>
            <person name="Goeker M."/>
        </authorList>
    </citation>
    <scope>NUCLEOTIDE SEQUENCE [LARGE SCALE GENOMIC DNA]</scope>
    <source>
        <strain evidence="2 3">DSM 24448</strain>
    </source>
</reference>
<dbReference type="PANTHER" id="PTHR13887:SF41">
    <property type="entry name" value="THIOREDOXIN SUPERFAMILY PROTEIN"/>
    <property type="match status" value="1"/>
</dbReference>
<keyword evidence="2" id="KW-0413">Isomerase</keyword>
<dbReference type="PANTHER" id="PTHR13887">
    <property type="entry name" value="GLUTATHIONE S-TRANSFERASE KAPPA"/>
    <property type="match status" value="1"/>
</dbReference>
<dbReference type="AlphaFoldDB" id="A0A7W9A5I4"/>
<keyword evidence="3" id="KW-1185">Reference proteome</keyword>